<dbReference type="eggNOG" id="COG4430">
    <property type="taxonomic scope" value="Bacteria"/>
</dbReference>
<organism evidence="2 3">
    <name type="scientific">Hahella chejuensis (strain KCTC 2396)</name>
    <dbReference type="NCBI Taxonomy" id="349521"/>
    <lineage>
        <taxon>Bacteria</taxon>
        <taxon>Pseudomonadati</taxon>
        <taxon>Pseudomonadota</taxon>
        <taxon>Gammaproteobacteria</taxon>
        <taxon>Oceanospirillales</taxon>
        <taxon>Hahellaceae</taxon>
        <taxon>Hahella</taxon>
    </lineage>
</organism>
<proteinExistence type="predicted"/>
<dbReference type="STRING" id="349521.HCH_02937"/>
<keyword evidence="3" id="KW-1185">Reference proteome</keyword>
<dbReference type="Pfam" id="PF13376">
    <property type="entry name" value="OmdA"/>
    <property type="match status" value="1"/>
</dbReference>
<dbReference type="RefSeq" id="WP_011396778.1">
    <property type="nucleotide sequence ID" value="NC_007645.1"/>
</dbReference>
<dbReference type="HOGENOM" id="CLU_116201_0_0_6"/>
<dbReference type="Gene3D" id="3.90.1150.200">
    <property type="match status" value="1"/>
</dbReference>
<dbReference type="EMBL" id="CP000155">
    <property type="protein sequence ID" value="ABC29709.1"/>
    <property type="molecule type" value="Genomic_DNA"/>
</dbReference>
<protein>
    <submittedName>
        <fullName evidence="2">Uncharacterized protein conserved in bacteria</fullName>
    </submittedName>
</protein>
<dbReference type="InterPro" id="IPR016786">
    <property type="entry name" value="YdeI_bac"/>
</dbReference>
<evidence type="ECO:0000259" key="1">
    <source>
        <dbReference type="Pfam" id="PF08818"/>
    </source>
</evidence>
<sequence>MSLNVKQSGNPKVDSFLDRAGRWSEELALLRRMALDCELVEELKWGKPCYTSQQNNIVILQGFNDFCALLFPKGALLKDPESILEKPGENTQSARRIPFTTVQDIADKEAVIKAYIKEAVEVEDAGLKVDFKTTEDYAIPEELQEKLDEIPAFKDAFNALTPGRQRGYLLHFSAPKQSKTRASRVARHMQQIMDGKGLNDR</sequence>
<dbReference type="KEGG" id="hch:HCH_02937"/>
<dbReference type="Pfam" id="PF08818">
    <property type="entry name" value="DUF1801"/>
    <property type="match status" value="1"/>
</dbReference>
<dbReference type="OrthoDB" id="214150at2"/>
<reference evidence="2 3" key="1">
    <citation type="journal article" date="2005" name="Nucleic Acids Res.">
        <title>Genomic blueprint of Hahella chejuensis, a marine microbe producing an algicidal agent.</title>
        <authorList>
            <person name="Jeong H."/>
            <person name="Yim J.H."/>
            <person name="Lee C."/>
            <person name="Choi S.-H."/>
            <person name="Park Y.K."/>
            <person name="Yoon S.H."/>
            <person name="Hur C.-G."/>
            <person name="Kang H.-Y."/>
            <person name="Kim D."/>
            <person name="Lee H.H."/>
            <person name="Park K.H."/>
            <person name="Park S.-H."/>
            <person name="Park H.-S."/>
            <person name="Lee H.K."/>
            <person name="Oh T.K."/>
            <person name="Kim J.F."/>
        </authorList>
    </citation>
    <scope>NUCLEOTIDE SEQUENCE [LARGE SCALE GENOMIC DNA]</scope>
    <source>
        <strain evidence="2 3">KCTC 2396</strain>
    </source>
</reference>
<gene>
    <name evidence="2" type="ordered locus">HCH_02937</name>
</gene>
<evidence type="ECO:0000313" key="3">
    <source>
        <dbReference type="Proteomes" id="UP000000238"/>
    </source>
</evidence>
<dbReference type="InterPro" id="IPR014922">
    <property type="entry name" value="YdhG-like"/>
</dbReference>
<dbReference type="PIRSF" id="PIRSF021308">
    <property type="entry name" value="UCP021308"/>
    <property type="match status" value="1"/>
</dbReference>
<evidence type="ECO:0000313" key="2">
    <source>
        <dbReference type="EMBL" id="ABC29709.1"/>
    </source>
</evidence>
<dbReference type="AlphaFoldDB" id="Q2SI15"/>
<name>Q2SI15_HAHCH</name>
<dbReference type="SUPFAM" id="SSF159888">
    <property type="entry name" value="YdhG-like"/>
    <property type="match status" value="1"/>
</dbReference>
<feature type="domain" description="YdhG-like" evidence="1">
    <location>
        <begin position="23"/>
        <end position="120"/>
    </location>
</feature>
<accession>Q2SI15</accession>
<dbReference type="Proteomes" id="UP000000238">
    <property type="component" value="Chromosome"/>
</dbReference>